<evidence type="ECO:0000313" key="8">
    <source>
        <dbReference type="Proteomes" id="UP001228376"/>
    </source>
</evidence>
<reference evidence="7 8" key="1">
    <citation type="submission" date="2023-10" db="EMBL/GenBank/DDBJ databases">
        <title>179-bfca-hs.</title>
        <authorList>
            <person name="Miliotis G."/>
            <person name="Sengupta P."/>
            <person name="Hameed A."/>
            <person name="Chuvochina M."/>
            <person name="Mcdonagh F."/>
            <person name="Simpson A.C."/>
            <person name="Singh N.K."/>
            <person name="Rekha P.D."/>
            <person name="Raman K."/>
            <person name="Hugenholtz P."/>
            <person name="Venkateswaran K."/>
        </authorList>
    </citation>
    <scope>NUCLEOTIDE SEQUENCE [LARGE SCALE GENOMIC DNA]</scope>
    <source>
        <strain evidence="7 8">179-BFC-A-HS</strain>
    </source>
</reference>
<feature type="transmembrane region" description="Helical" evidence="6">
    <location>
        <begin position="41"/>
        <end position="61"/>
    </location>
</feature>
<feature type="transmembrane region" description="Helical" evidence="6">
    <location>
        <begin position="282"/>
        <end position="301"/>
    </location>
</feature>
<accession>A0ABU5CLW8</accession>
<comment type="subcellular location">
    <subcellularLocation>
        <location evidence="1">Cell membrane</location>
        <topology evidence="1">Multi-pass membrane protein</topology>
    </subcellularLocation>
</comment>
<evidence type="ECO:0000256" key="6">
    <source>
        <dbReference type="SAM" id="Phobius"/>
    </source>
</evidence>
<feature type="transmembrane region" description="Helical" evidence="6">
    <location>
        <begin position="165"/>
        <end position="187"/>
    </location>
</feature>
<dbReference type="RefSeq" id="WP_306067753.1">
    <property type="nucleotide sequence ID" value="NZ_JAROCA020000002.1"/>
</dbReference>
<keyword evidence="3 6" id="KW-0812">Transmembrane</keyword>
<keyword evidence="5 6" id="KW-0472">Membrane</keyword>
<evidence type="ECO:0000256" key="1">
    <source>
        <dbReference type="ARBA" id="ARBA00004651"/>
    </source>
</evidence>
<evidence type="ECO:0000313" key="7">
    <source>
        <dbReference type="EMBL" id="MDY0406784.1"/>
    </source>
</evidence>
<dbReference type="Gene3D" id="1.20.1250.20">
    <property type="entry name" value="MFS general substrate transporter like domains"/>
    <property type="match status" value="1"/>
</dbReference>
<feature type="transmembrane region" description="Helical" evidence="6">
    <location>
        <begin position="138"/>
        <end position="159"/>
    </location>
</feature>
<evidence type="ECO:0000256" key="4">
    <source>
        <dbReference type="ARBA" id="ARBA00022989"/>
    </source>
</evidence>
<dbReference type="SUPFAM" id="SSF103473">
    <property type="entry name" value="MFS general substrate transporter"/>
    <property type="match status" value="1"/>
</dbReference>
<organism evidence="7 8">
    <name type="scientific">Tigheibacillus jepli</name>
    <dbReference type="NCBI Taxonomy" id="3035914"/>
    <lineage>
        <taxon>Bacteria</taxon>
        <taxon>Bacillati</taxon>
        <taxon>Bacillota</taxon>
        <taxon>Bacilli</taxon>
        <taxon>Bacillales</taxon>
        <taxon>Bacillaceae</taxon>
        <taxon>Tigheibacillus</taxon>
    </lineage>
</organism>
<dbReference type="InterPro" id="IPR011701">
    <property type="entry name" value="MFS"/>
</dbReference>
<protein>
    <submittedName>
        <fullName evidence="7">MFS transporter</fullName>
    </submittedName>
</protein>
<feature type="transmembrane region" description="Helical" evidence="6">
    <location>
        <begin position="255"/>
        <end position="275"/>
    </location>
</feature>
<feature type="transmembrane region" description="Helical" evidence="6">
    <location>
        <begin position="343"/>
        <end position="366"/>
    </location>
</feature>
<dbReference type="InterPro" id="IPR036259">
    <property type="entry name" value="MFS_trans_sf"/>
</dbReference>
<evidence type="ECO:0000256" key="3">
    <source>
        <dbReference type="ARBA" id="ARBA00022692"/>
    </source>
</evidence>
<dbReference type="CDD" id="cd06173">
    <property type="entry name" value="MFS_MefA_like"/>
    <property type="match status" value="1"/>
</dbReference>
<dbReference type="PANTHER" id="PTHR23513:SF6">
    <property type="entry name" value="MAJOR FACILITATOR SUPERFAMILY ASSOCIATED DOMAIN-CONTAINING PROTEIN"/>
    <property type="match status" value="1"/>
</dbReference>
<feature type="transmembrane region" description="Helical" evidence="6">
    <location>
        <begin position="307"/>
        <end position="331"/>
    </location>
</feature>
<gene>
    <name evidence="7" type="ORF">P5G51_016735</name>
</gene>
<feature type="transmembrane region" description="Helical" evidence="6">
    <location>
        <begin position="372"/>
        <end position="391"/>
    </location>
</feature>
<keyword evidence="8" id="KW-1185">Reference proteome</keyword>
<name>A0ABU5CLW8_9BACI</name>
<evidence type="ECO:0000256" key="5">
    <source>
        <dbReference type="ARBA" id="ARBA00023136"/>
    </source>
</evidence>
<dbReference type="EMBL" id="JAROCA020000002">
    <property type="protein sequence ID" value="MDY0406784.1"/>
    <property type="molecule type" value="Genomic_DNA"/>
</dbReference>
<keyword evidence="4 6" id="KW-1133">Transmembrane helix</keyword>
<keyword evidence="2" id="KW-1003">Cell membrane</keyword>
<proteinExistence type="predicted"/>
<dbReference type="PANTHER" id="PTHR23513">
    <property type="entry name" value="INTEGRAL MEMBRANE EFFLUX PROTEIN-RELATED"/>
    <property type="match status" value="1"/>
</dbReference>
<evidence type="ECO:0000256" key="2">
    <source>
        <dbReference type="ARBA" id="ARBA00022475"/>
    </source>
</evidence>
<feature type="transmembrane region" description="Helical" evidence="6">
    <location>
        <begin position="97"/>
        <end position="117"/>
    </location>
</feature>
<comment type="caution">
    <text evidence="7">The sequence shown here is derived from an EMBL/GenBank/DDBJ whole genome shotgun (WGS) entry which is preliminary data.</text>
</comment>
<feature type="transmembrane region" description="Helical" evidence="6">
    <location>
        <begin position="9"/>
        <end position="29"/>
    </location>
</feature>
<dbReference type="Proteomes" id="UP001228376">
    <property type="component" value="Unassembled WGS sequence"/>
</dbReference>
<dbReference type="Pfam" id="PF07690">
    <property type="entry name" value="MFS_1"/>
    <property type="match status" value="1"/>
</dbReference>
<feature type="transmembrane region" description="Helical" evidence="6">
    <location>
        <begin position="221"/>
        <end position="243"/>
    </location>
</feature>
<sequence>MNLLKNRNYLLLLLGRVVTNIGDSLYYVASMWLVYKLGDNMFYSGLAGFLTLLPTALQFITGPFVDRWPARKTLVTTQFLQTFILLTIPIAHYFHVLTVQLVLVIMPVASFIQQFAYPMQTKTLPVILKKEELIKGNSYFAFAYQGIDLVFNAVSGILVAIFGIFLLYIADSVIFATAAILFAFLSIPHRKEKLGKRDWKNKTSAYFSELNEGFTTVFRSLIAIFLIGSVIANFCIGGAMAVLPAFADHHGGPMYYGFFLAAISIGSLVGALSASWMGTFRIGGFTIIAFCIGAVCWLFAALLPYTWMALICFAFAWIPIGGTNVIFAASLQNLIPHHSLGRITTVSTSLSAVAMPIGSLTGGYVASVTSSTLTIACTGMGLLVVSTVWLLHPRLRSLPKVEMLSAEMIGLEMSLHANEGLSEKN</sequence>